<proteinExistence type="predicted"/>
<dbReference type="Proteomes" id="UP000027222">
    <property type="component" value="Unassembled WGS sequence"/>
</dbReference>
<dbReference type="STRING" id="685588.A0A067SCA3"/>
<keyword evidence="3" id="KW-1185">Reference proteome</keyword>
<accession>A0A067SCA3</accession>
<sequence length="182" mass="20346">MSRHLPLITTRIQFTANKIPALPAITPRTFFAKAEGQSRDLTPSEHGASGDEEPGHVADENRVLADDESELSDDPEEVFASLVPKPAGEPGRPNSGGYSLEDALAPWGKEQLGKVMKFTKKMADLSLETKKSYSKQNTNQVARNHPILNKYEDHWPTRAILKMHLKATSENFRRDGLQRKRT</sequence>
<feature type="compositionally biased region" description="Basic and acidic residues" evidence="1">
    <location>
        <begin position="53"/>
        <end position="65"/>
    </location>
</feature>
<evidence type="ECO:0000313" key="3">
    <source>
        <dbReference type="Proteomes" id="UP000027222"/>
    </source>
</evidence>
<dbReference type="AlphaFoldDB" id="A0A067SCA3"/>
<dbReference type="HOGENOM" id="CLU_065614_2_0_1"/>
<feature type="region of interest" description="Disordered" evidence="1">
    <location>
        <begin position="33"/>
        <end position="102"/>
    </location>
</feature>
<protein>
    <submittedName>
        <fullName evidence="2">Uncharacterized protein</fullName>
    </submittedName>
</protein>
<reference evidence="3" key="1">
    <citation type="journal article" date="2014" name="Proc. Natl. Acad. Sci. U.S.A.">
        <title>Extensive sampling of basidiomycete genomes demonstrates inadequacy of the white-rot/brown-rot paradigm for wood decay fungi.</title>
        <authorList>
            <person name="Riley R."/>
            <person name="Salamov A.A."/>
            <person name="Brown D.W."/>
            <person name="Nagy L.G."/>
            <person name="Floudas D."/>
            <person name="Held B.W."/>
            <person name="Levasseur A."/>
            <person name="Lombard V."/>
            <person name="Morin E."/>
            <person name="Otillar R."/>
            <person name="Lindquist E.A."/>
            <person name="Sun H."/>
            <person name="LaButti K.M."/>
            <person name="Schmutz J."/>
            <person name="Jabbour D."/>
            <person name="Luo H."/>
            <person name="Baker S.E."/>
            <person name="Pisabarro A.G."/>
            <person name="Walton J.D."/>
            <person name="Blanchette R.A."/>
            <person name="Henrissat B."/>
            <person name="Martin F."/>
            <person name="Cullen D."/>
            <person name="Hibbett D.S."/>
            <person name="Grigoriev I.V."/>
        </authorList>
    </citation>
    <scope>NUCLEOTIDE SEQUENCE [LARGE SCALE GENOMIC DNA]</scope>
    <source>
        <strain evidence="3">CBS 339.88</strain>
    </source>
</reference>
<evidence type="ECO:0000256" key="1">
    <source>
        <dbReference type="SAM" id="MobiDB-lite"/>
    </source>
</evidence>
<dbReference type="OrthoDB" id="2686745at2759"/>
<organism evidence="2 3">
    <name type="scientific">Galerina marginata (strain CBS 339.88)</name>
    <dbReference type="NCBI Taxonomy" id="685588"/>
    <lineage>
        <taxon>Eukaryota</taxon>
        <taxon>Fungi</taxon>
        <taxon>Dikarya</taxon>
        <taxon>Basidiomycota</taxon>
        <taxon>Agaricomycotina</taxon>
        <taxon>Agaricomycetes</taxon>
        <taxon>Agaricomycetidae</taxon>
        <taxon>Agaricales</taxon>
        <taxon>Agaricineae</taxon>
        <taxon>Strophariaceae</taxon>
        <taxon>Galerina</taxon>
    </lineage>
</organism>
<feature type="compositionally biased region" description="Acidic residues" evidence="1">
    <location>
        <begin position="66"/>
        <end position="77"/>
    </location>
</feature>
<gene>
    <name evidence="2" type="ORF">GALMADRAFT_148733</name>
</gene>
<dbReference type="EMBL" id="KL142451">
    <property type="protein sequence ID" value="KDR65389.1"/>
    <property type="molecule type" value="Genomic_DNA"/>
</dbReference>
<evidence type="ECO:0000313" key="2">
    <source>
        <dbReference type="EMBL" id="KDR65389.1"/>
    </source>
</evidence>
<name>A0A067SCA3_GALM3</name>